<feature type="transmembrane region" description="Helical" evidence="1">
    <location>
        <begin position="117"/>
        <end position="137"/>
    </location>
</feature>
<dbReference type="EMBL" id="ML213599">
    <property type="protein sequence ID" value="TFK39460.1"/>
    <property type="molecule type" value="Genomic_DNA"/>
</dbReference>
<evidence type="ECO:0000256" key="1">
    <source>
        <dbReference type="SAM" id="Phobius"/>
    </source>
</evidence>
<feature type="transmembrane region" description="Helical" evidence="1">
    <location>
        <begin position="94"/>
        <end position="111"/>
    </location>
</feature>
<organism evidence="2 3">
    <name type="scientific">Crucibulum laeve</name>
    <dbReference type="NCBI Taxonomy" id="68775"/>
    <lineage>
        <taxon>Eukaryota</taxon>
        <taxon>Fungi</taxon>
        <taxon>Dikarya</taxon>
        <taxon>Basidiomycota</taxon>
        <taxon>Agaricomycotina</taxon>
        <taxon>Agaricomycetes</taxon>
        <taxon>Agaricomycetidae</taxon>
        <taxon>Agaricales</taxon>
        <taxon>Agaricineae</taxon>
        <taxon>Nidulariaceae</taxon>
        <taxon>Crucibulum</taxon>
    </lineage>
</organism>
<keyword evidence="3" id="KW-1185">Reference proteome</keyword>
<sequence>MALIPKPIIESRVRTYVPIWRYIENRSSLDMTLDLFRFLNRGPYQTLMLMRSPRPAAMRLDWPAICARPITNFGDLIFLDRAGRYELPIQLRRFTFLNWILLLLHVSRFYFLRHLCLSWFFFLIKLKALFRIINIFFINTLTPRAALC</sequence>
<gene>
    <name evidence="2" type="ORF">BDQ12DRAFT_57268</name>
</gene>
<keyword evidence="1" id="KW-0812">Transmembrane</keyword>
<keyword evidence="1" id="KW-1133">Transmembrane helix</keyword>
<accession>A0A5C3M2H5</accession>
<proteinExistence type="predicted"/>
<dbReference type="Proteomes" id="UP000308652">
    <property type="component" value="Unassembled WGS sequence"/>
</dbReference>
<reference evidence="2 3" key="1">
    <citation type="journal article" date="2019" name="Nat. Ecol. Evol.">
        <title>Megaphylogeny resolves global patterns of mushroom evolution.</title>
        <authorList>
            <person name="Varga T."/>
            <person name="Krizsan K."/>
            <person name="Foldi C."/>
            <person name="Dima B."/>
            <person name="Sanchez-Garcia M."/>
            <person name="Sanchez-Ramirez S."/>
            <person name="Szollosi G.J."/>
            <person name="Szarkandi J.G."/>
            <person name="Papp V."/>
            <person name="Albert L."/>
            <person name="Andreopoulos W."/>
            <person name="Angelini C."/>
            <person name="Antonin V."/>
            <person name="Barry K.W."/>
            <person name="Bougher N.L."/>
            <person name="Buchanan P."/>
            <person name="Buyck B."/>
            <person name="Bense V."/>
            <person name="Catcheside P."/>
            <person name="Chovatia M."/>
            <person name="Cooper J."/>
            <person name="Damon W."/>
            <person name="Desjardin D."/>
            <person name="Finy P."/>
            <person name="Geml J."/>
            <person name="Haridas S."/>
            <person name="Hughes K."/>
            <person name="Justo A."/>
            <person name="Karasinski D."/>
            <person name="Kautmanova I."/>
            <person name="Kiss B."/>
            <person name="Kocsube S."/>
            <person name="Kotiranta H."/>
            <person name="LaButti K.M."/>
            <person name="Lechner B.E."/>
            <person name="Liimatainen K."/>
            <person name="Lipzen A."/>
            <person name="Lukacs Z."/>
            <person name="Mihaltcheva S."/>
            <person name="Morgado L.N."/>
            <person name="Niskanen T."/>
            <person name="Noordeloos M.E."/>
            <person name="Ohm R.A."/>
            <person name="Ortiz-Santana B."/>
            <person name="Ovrebo C."/>
            <person name="Racz N."/>
            <person name="Riley R."/>
            <person name="Savchenko A."/>
            <person name="Shiryaev A."/>
            <person name="Soop K."/>
            <person name="Spirin V."/>
            <person name="Szebenyi C."/>
            <person name="Tomsovsky M."/>
            <person name="Tulloss R.E."/>
            <person name="Uehling J."/>
            <person name="Grigoriev I.V."/>
            <person name="Vagvolgyi C."/>
            <person name="Papp T."/>
            <person name="Martin F.M."/>
            <person name="Miettinen O."/>
            <person name="Hibbett D.S."/>
            <person name="Nagy L.G."/>
        </authorList>
    </citation>
    <scope>NUCLEOTIDE SEQUENCE [LARGE SCALE GENOMIC DNA]</scope>
    <source>
        <strain evidence="2 3">CBS 166.37</strain>
    </source>
</reference>
<name>A0A5C3M2H5_9AGAR</name>
<dbReference type="AlphaFoldDB" id="A0A5C3M2H5"/>
<keyword evidence="1" id="KW-0472">Membrane</keyword>
<evidence type="ECO:0000313" key="2">
    <source>
        <dbReference type="EMBL" id="TFK39460.1"/>
    </source>
</evidence>
<evidence type="ECO:0000313" key="3">
    <source>
        <dbReference type="Proteomes" id="UP000308652"/>
    </source>
</evidence>
<protein>
    <submittedName>
        <fullName evidence="2">Uncharacterized protein</fullName>
    </submittedName>
</protein>